<evidence type="ECO:0000256" key="4">
    <source>
        <dbReference type="ARBA" id="ARBA00023136"/>
    </source>
</evidence>
<keyword evidence="7" id="KW-1185">Reference proteome</keyword>
<dbReference type="InterPro" id="IPR032808">
    <property type="entry name" value="DoxX"/>
</dbReference>
<dbReference type="Pfam" id="PF07681">
    <property type="entry name" value="DoxX"/>
    <property type="match status" value="1"/>
</dbReference>
<keyword evidence="3 5" id="KW-1133">Transmembrane helix</keyword>
<gene>
    <name evidence="6" type="ORF">CRV07_10595</name>
</gene>
<keyword evidence="2 5" id="KW-0812">Transmembrane</keyword>
<evidence type="ECO:0000256" key="5">
    <source>
        <dbReference type="SAM" id="Phobius"/>
    </source>
</evidence>
<name>A0A4Q1AW19_9BACT</name>
<feature type="transmembrane region" description="Helical" evidence="5">
    <location>
        <begin position="105"/>
        <end position="127"/>
    </location>
</feature>
<evidence type="ECO:0000256" key="2">
    <source>
        <dbReference type="ARBA" id="ARBA00022692"/>
    </source>
</evidence>
<organism evidence="6 7">
    <name type="scientific">Halarcobacter ebronensis</name>
    <dbReference type="NCBI Taxonomy" id="1462615"/>
    <lineage>
        <taxon>Bacteria</taxon>
        <taxon>Pseudomonadati</taxon>
        <taxon>Campylobacterota</taxon>
        <taxon>Epsilonproteobacteria</taxon>
        <taxon>Campylobacterales</taxon>
        <taxon>Arcobacteraceae</taxon>
        <taxon>Halarcobacter</taxon>
    </lineage>
</organism>
<evidence type="ECO:0000313" key="7">
    <source>
        <dbReference type="Proteomes" id="UP000289758"/>
    </source>
</evidence>
<accession>A0A4Q1AW19</accession>
<feature type="transmembrane region" description="Helical" evidence="5">
    <location>
        <begin position="75"/>
        <end position="93"/>
    </location>
</feature>
<feature type="transmembrane region" description="Helical" evidence="5">
    <location>
        <begin position="46"/>
        <end position="68"/>
    </location>
</feature>
<comment type="subcellular location">
    <subcellularLocation>
        <location evidence="1">Membrane</location>
        <topology evidence="1">Multi-pass membrane protein</topology>
    </subcellularLocation>
</comment>
<keyword evidence="4 5" id="KW-0472">Membrane</keyword>
<evidence type="ECO:0000256" key="3">
    <source>
        <dbReference type="ARBA" id="ARBA00022989"/>
    </source>
</evidence>
<dbReference type="AlphaFoldDB" id="A0A4Q1AW19"/>
<feature type="transmembrane region" description="Helical" evidence="5">
    <location>
        <begin position="7"/>
        <end position="26"/>
    </location>
</feature>
<proteinExistence type="predicted"/>
<reference evidence="6 7" key="1">
    <citation type="submission" date="2017-10" db="EMBL/GenBank/DDBJ databases">
        <title>Genomics of the genus Arcobacter.</title>
        <authorList>
            <person name="Perez-Cataluna A."/>
            <person name="Figueras M.J."/>
        </authorList>
    </citation>
    <scope>NUCLEOTIDE SEQUENCE [LARGE SCALE GENOMIC DNA]</scope>
    <source>
        <strain evidence="6 7">CECT 8441</strain>
    </source>
</reference>
<dbReference type="GO" id="GO:0016020">
    <property type="term" value="C:membrane"/>
    <property type="evidence" value="ECO:0007669"/>
    <property type="project" value="UniProtKB-SubCell"/>
</dbReference>
<dbReference type="OrthoDB" id="265224at2"/>
<evidence type="ECO:0000313" key="6">
    <source>
        <dbReference type="EMBL" id="RXK04595.1"/>
    </source>
</evidence>
<protein>
    <submittedName>
        <fullName evidence="6">Doxx family protein</fullName>
    </submittedName>
</protein>
<dbReference type="Proteomes" id="UP000289758">
    <property type="component" value="Unassembled WGS sequence"/>
</dbReference>
<evidence type="ECO:0000256" key="1">
    <source>
        <dbReference type="ARBA" id="ARBA00004141"/>
    </source>
</evidence>
<sequence>MNNLLKISRIALGAIFIWYGILKFFPNLSPAEVLATKTIDILFFNLIPANISIKLLAIWELFVGIGLLFGFYLRWALLLFFVHMTLTFTPLFLLPELSFTHAPFAFTLVGQYIVKNVIFILMGIMIYKNNFDKSRI</sequence>
<comment type="caution">
    <text evidence="6">The sequence shown here is derived from an EMBL/GenBank/DDBJ whole genome shotgun (WGS) entry which is preliminary data.</text>
</comment>
<dbReference type="RefSeq" id="WP_129087656.1">
    <property type="nucleotide sequence ID" value="NZ_CP053836.1"/>
</dbReference>
<dbReference type="EMBL" id="PDKK01000009">
    <property type="protein sequence ID" value="RXK04595.1"/>
    <property type="molecule type" value="Genomic_DNA"/>
</dbReference>